<dbReference type="RefSeq" id="WP_260998575.1">
    <property type="nucleotide sequence ID" value="NZ_CP054475.1"/>
</dbReference>
<reference evidence="3" key="1">
    <citation type="submission" date="2020-06" db="EMBL/GenBank/DDBJ databases">
        <title>Thalassolituus marinus alknpb1M-1, a hydrocarbon-degrading bacterium isolated from the deep-sea overlying water using an in-situ strategy from the South China Sea basin.</title>
        <authorList>
            <person name="Dong C."/>
            <person name="Chen Y."/>
            <person name="Shao Z."/>
        </authorList>
    </citation>
    <scope>NUCLEOTIDE SEQUENCE [LARGE SCALE GENOMIC DNA]</scope>
    <source>
        <strain evidence="3">alknpb1M-1</strain>
    </source>
</reference>
<dbReference type="InterPro" id="IPR004027">
    <property type="entry name" value="SEC_C_motif"/>
</dbReference>
<dbReference type="InterPro" id="IPR048469">
    <property type="entry name" value="YchJ-like_M"/>
</dbReference>
<protein>
    <submittedName>
        <fullName evidence="2">YchJ family protein</fullName>
    </submittedName>
</protein>
<dbReference type="SUPFAM" id="SSF103642">
    <property type="entry name" value="Sec-C motif"/>
    <property type="match status" value="1"/>
</dbReference>
<dbReference type="InterPro" id="IPR032710">
    <property type="entry name" value="NTF2-like_dom_sf"/>
</dbReference>
<evidence type="ECO:0000313" key="3">
    <source>
        <dbReference type="Proteomes" id="UP001065322"/>
    </source>
</evidence>
<dbReference type="Pfam" id="PF02810">
    <property type="entry name" value="SEC-C"/>
    <property type="match status" value="2"/>
</dbReference>
<dbReference type="SUPFAM" id="SSF54427">
    <property type="entry name" value="NTF2-like"/>
    <property type="match status" value="1"/>
</dbReference>
<dbReference type="Gene3D" id="3.10.450.50">
    <property type="match status" value="1"/>
</dbReference>
<sequence length="153" mass="17038">MSSKAEALCPCGSGRLYGDCCQRLHQGQPAATAEALMRSRYSAFVFGMQEYLLESWDSRTRPAELPLDNDTRWFGLTVHDSQQDGDRATVSFSARFCEGKDWFCLSEVSAFALAADGHWRYVDGKADFQPLQPGRNDLCPCGSEKKYKKCCGA</sequence>
<feature type="domain" description="YchJ-like middle NTF2-like" evidence="1">
    <location>
        <begin position="32"/>
        <end position="124"/>
    </location>
</feature>
<keyword evidence="3" id="KW-1185">Reference proteome</keyword>
<gene>
    <name evidence="2" type="ORF">HUF19_03820</name>
</gene>
<dbReference type="PANTHER" id="PTHR33747">
    <property type="entry name" value="UPF0225 PROTEIN SCO1677"/>
    <property type="match status" value="1"/>
</dbReference>
<name>A0ABY6A8F7_9GAMM</name>
<accession>A0ABY6A8F7</accession>
<dbReference type="PANTHER" id="PTHR33747:SF1">
    <property type="entry name" value="ADENYLATE CYCLASE-ASSOCIATED CAP C-TERMINAL DOMAIN-CONTAINING PROTEIN"/>
    <property type="match status" value="1"/>
</dbReference>
<organism evidence="2 3">
    <name type="scientific">Thalassolituus hydrocarboniclasticus</name>
    <dbReference type="NCBI Taxonomy" id="2742796"/>
    <lineage>
        <taxon>Bacteria</taxon>
        <taxon>Pseudomonadati</taxon>
        <taxon>Pseudomonadota</taxon>
        <taxon>Gammaproteobacteria</taxon>
        <taxon>Oceanospirillales</taxon>
        <taxon>Oceanospirillaceae</taxon>
        <taxon>Thalassolituus</taxon>
    </lineage>
</organism>
<dbReference type="EMBL" id="CP054475">
    <property type="protein sequence ID" value="UXD86624.1"/>
    <property type="molecule type" value="Genomic_DNA"/>
</dbReference>
<dbReference type="Proteomes" id="UP001065322">
    <property type="component" value="Chromosome"/>
</dbReference>
<proteinExistence type="predicted"/>
<dbReference type="Pfam" id="PF17775">
    <property type="entry name" value="YchJ_M-like"/>
    <property type="match status" value="1"/>
</dbReference>
<evidence type="ECO:0000259" key="1">
    <source>
        <dbReference type="Pfam" id="PF17775"/>
    </source>
</evidence>
<evidence type="ECO:0000313" key="2">
    <source>
        <dbReference type="EMBL" id="UXD86624.1"/>
    </source>
</evidence>